<feature type="transmembrane region" description="Helical" evidence="7">
    <location>
        <begin position="67"/>
        <end position="91"/>
    </location>
</feature>
<keyword evidence="10" id="KW-1185">Reference proteome</keyword>
<keyword evidence="4 7" id="KW-0812">Transmembrane</keyword>
<keyword evidence="2 7" id="KW-0813">Transport</keyword>
<proteinExistence type="inferred from homology"/>
<evidence type="ECO:0000259" key="8">
    <source>
        <dbReference type="PROSITE" id="PS50928"/>
    </source>
</evidence>
<evidence type="ECO:0000313" key="10">
    <source>
        <dbReference type="Proteomes" id="UP001589818"/>
    </source>
</evidence>
<evidence type="ECO:0000256" key="4">
    <source>
        <dbReference type="ARBA" id="ARBA00022692"/>
    </source>
</evidence>
<reference evidence="9 10" key="1">
    <citation type="submission" date="2024-09" db="EMBL/GenBank/DDBJ databases">
        <authorList>
            <person name="Sun Q."/>
            <person name="Mori K."/>
        </authorList>
    </citation>
    <scope>NUCLEOTIDE SEQUENCE [LARGE SCALE GENOMIC DNA]</scope>
    <source>
        <strain evidence="9 10">CCM 4839</strain>
    </source>
</reference>
<keyword evidence="5 7" id="KW-1133">Transmembrane helix</keyword>
<evidence type="ECO:0000256" key="2">
    <source>
        <dbReference type="ARBA" id="ARBA00022448"/>
    </source>
</evidence>
<feature type="transmembrane region" description="Helical" evidence="7">
    <location>
        <begin position="7"/>
        <end position="28"/>
    </location>
</feature>
<dbReference type="EMBL" id="JBHLVF010000061">
    <property type="protein sequence ID" value="MFC0396515.1"/>
    <property type="molecule type" value="Genomic_DNA"/>
</dbReference>
<dbReference type="InterPro" id="IPR035906">
    <property type="entry name" value="MetI-like_sf"/>
</dbReference>
<dbReference type="Pfam" id="PF00528">
    <property type="entry name" value="BPD_transp_1"/>
    <property type="match status" value="1"/>
</dbReference>
<dbReference type="PANTHER" id="PTHR43744:SF3">
    <property type="entry name" value="LACTOSE TRANSPORT SYSTEM PERMEASE PROTEIN LACG"/>
    <property type="match status" value="1"/>
</dbReference>
<comment type="subcellular location">
    <subcellularLocation>
        <location evidence="1 7">Cell membrane</location>
        <topology evidence="1 7">Multi-pass membrane protein</topology>
    </subcellularLocation>
</comment>
<evidence type="ECO:0000256" key="5">
    <source>
        <dbReference type="ARBA" id="ARBA00022989"/>
    </source>
</evidence>
<comment type="caution">
    <text evidence="9">The sequence shown here is derived from an EMBL/GenBank/DDBJ whole genome shotgun (WGS) entry which is preliminary data.</text>
</comment>
<dbReference type="InterPro" id="IPR000515">
    <property type="entry name" value="MetI-like"/>
</dbReference>
<dbReference type="SUPFAM" id="SSF161098">
    <property type="entry name" value="MetI-like"/>
    <property type="match status" value="1"/>
</dbReference>
<dbReference type="Gene3D" id="1.10.3720.10">
    <property type="entry name" value="MetI-like"/>
    <property type="match status" value="1"/>
</dbReference>
<feature type="domain" description="ABC transmembrane type-1" evidence="8">
    <location>
        <begin position="68"/>
        <end position="257"/>
    </location>
</feature>
<evidence type="ECO:0000313" key="9">
    <source>
        <dbReference type="EMBL" id="MFC0396515.1"/>
    </source>
</evidence>
<accession>A0ABV6JKR4</accession>
<organism evidence="9 10">
    <name type="scientific">Paenibacillus mendelii</name>
    <dbReference type="NCBI Taxonomy" id="206163"/>
    <lineage>
        <taxon>Bacteria</taxon>
        <taxon>Bacillati</taxon>
        <taxon>Bacillota</taxon>
        <taxon>Bacilli</taxon>
        <taxon>Bacillales</taxon>
        <taxon>Paenibacillaceae</taxon>
        <taxon>Paenibacillus</taxon>
    </lineage>
</organism>
<evidence type="ECO:0000256" key="6">
    <source>
        <dbReference type="ARBA" id="ARBA00023136"/>
    </source>
</evidence>
<dbReference type="RefSeq" id="WP_204818633.1">
    <property type="nucleotide sequence ID" value="NZ_JANHOF010000005.1"/>
</dbReference>
<evidence type="ECO:0000256" key="7">
    <source>
        <dbReference type="RuleBase" id="RU363032"/>
    </source>
</evidence>
<dbReference type="CDD" id="cd06261">
    <property type="entry name" value="TM_PBP2"/>
    <property type="match status" value="1"/>
</dbReference>
<gene>
    <name evidence="9" type="ORF">ACFFJ8_34850</name>
</gene>
<evidence type="ECO:0000256" key="3">
    <source>
        <dbReference type="ARBA" id="ARBA00022475"/>
    </source>
</evidence>
<keyword evidence="3" id="KW-1003">Cell membrane</keyword>
<feature type="transmembrane region" description="Helical" evidence="7">
    <location>
        <begin position="178"/>
        <end position="203"/>
    </location>
</feature>
<keyword evidence="6 7" id="KW-0472">Membrane</keyword>
<comment type="similarity">
    <text evidence="7">Belongs to the binding-protein-dependent transport system permease family.</text>
</comment>
<sequence length="272" mass="30838">MRKGTKLFLELIALLCSAVIAVPLYFIIVNSFKTKAEAADLSLKLPTDWNIIENYRNVFESAQIPMAFWNSLVITFFSVLFIIVFCSMSAFVIQRRDSKLTRIITQILVVGLILPGSIITTYYVMDFLNLVRTYAGVILLFIAGNYALMTYLYISFLQGIPKELDEAAIIDGSGKYRLFFRIIFPLLLPVNASVLILAAMTVWNDFLTPFYFLNTADRYTLSLAIYLFFGQKSADWNLVFSVIVIVSMPVILLYMFMQRFIIAGMTSGAVKS</sequence>
<dbReference type="PROSITE" id="PS50928">
    <property type="entry name" value="ABC_TM1"/>
    <property type="match status" value="1"/>
</dbReference>
<feature type="transmembrane region" description="Helical" evidence="7">
    <location>
        <begin position="103"/>
        <end position="125"/>
    </location>
</feature>
<dbReference type="Proteomes" id="UP001589818">
    <property type="component" value="Unassembled WGS sequence"/>
</dbReference>
<name>A0ABV6JKR4_9BACL</name>
<feature type="transmembrane region" description="Helical" evidence="7">
    <location>
        <begin position="236"/>
        <end position="257"/>
    </location>
</feature>
<dbReference type="PANTHER" id="PTHR43744">
    <property type="entry name" value="ABC TRANSPORTER PERMEASE PROTEIN MG189-RELATED-RELATED"/>
    <property type="match status" value="1"/>
</dbReference>
<feature type="transmembrane region" description="Helical" evidence="7">
    <location>
        <begin position="137"/>
        <end position="157"/>
    </location>
</feature>
<evidence type="ECO:0000256" key="1">
    <source>
        <dbReference type="ARBA" id="ARBA00004651"/>
    </source>
</evidence>
<protein>
    <submittedName>
        <fullName evidence="9">Carbohydrate ABC transporter permease</fullName>
    </submittedName>
</protein>